<dbReference type="EMBL" id="JBEPBX010000009">
    <property type="protein sequence ID" value="MER6614226.1"/>
    <property type="molecule type" value="Genomic_DNA"/>
</dbReference>
<feature type="transmembrane region" description="Helical" evidence="6">
    <location>
        <begin position="190"/>
        <end position="209"/>
    </location>
</feature>
<organism evidence="7 8">
    <name type="scientific">Streptomyces xantholiticus</name>
    <dbReference type="NCBI Taxonomy" id="68285"/>
    <lineage>
        <taxon>Bacteria</taxon>
        <taxon>Bacillati</taxon>
        <taxon>Actinomycetota</taxon>
        <taxon>Actinomycetes</taxon>
        <taxon>Kitasatosporales</taxon>
        <taxon>Streptomycetaceae</taxon>
        <taxon>Streptomyces</taxon>
    </lineage>
</organism>
<evidence type="ECO:0000256" key="6">
    <source>
        <dbReference type="SAM" id="Phobius"/>
    </source>
</evidence>
<keyword evidence="5 6" id="KW-0472">Membrane</keyword>
<dbReference type="Proteomes" id="UP001445472">
    <property type="component" value="Unassembled WGS sequence"/>
</dbReference>
<comment type="subcellular location">
    <subcellularLocation>
        <location evidence="1">Cell membrane</location>
        <topology evidence="1">Multi-pass membrane protein</topology>
    </subcellularLocation>
</comment>
<keyword evidence="2" id="KW-1003">Cell membrane</keyword>
<name>A0ABV1UTV1_9ACTN</name>
<evidence type="ECO:0000313" key="7">
    <source>
        <dbReference type="EMBL" id="MER6614226.1"/>
    </source>
</evidence>
<feature type="transmembrane region" description="Helical" evidence="6">
    <location>
        <begin position="102"/>
        <end position="124"/>
    </location>
</feature>
<evidence type="ECO:0000256" key="1">
    <source>
        <dbReference type="ARBA" id="ARBA00004651"/>
    </source>
</evidence>
<evidence type="ECO:0000256" key="4">
    <source>
        <dbReference type="ARBA" id="ARBA00022989"/>
    </source>
</evidence>
<keyword evidence="3 6" id="KW-0812">Transmembrane</keyword>
<dbReference type="PANTHER" id="PTHR30250">
    <property type="entry name" value="PST FAMILY PREDICTED COLANIC ACID TRANSPORTER"/>
    <property type="match status" value="1"/>
</dbReference>
<proteinExistence type="predicted"/>
<gene>
    <name evidence="7" type="ORF">ABT276_12775</name>
</gene>
<dbReference type="PANTHER" id="PTHR30250:SF26">
    <property type="entry name" value="PSMA PROTEIN"/>
    <property type="match status" value="1"/>
</dbReference>
<reference evidence="7 8" key="1">
    <citation type="submission" date="2024-06" db="EMBL/GenBank/DDBJ databases">
        <title>The Natural Products Discovery Center: Release of the First 8490 Sequenced Strains for Exploring Actinobacteria Biosynthetic Diversity.</title>
        <authorList>
            <person name="Kalkreuter E."/>
            <person name="Kautsar S.A."/>
            <person name="Yang D."/>
            <person name="Bader C.D."/>
            <person name="Teijaro C.N."/>
            <person name="Fluegel L."/>
            <person name="Davis C.M."/>
            <person name="Simpson J.R."/>
            <person name="Lauterbach L."/>
            <person name="Steele A.D."/>
            <person name="Gui C."/>
            <person name="Meng S."/>
            <person name="Li G."/>
            <person name="Viehrig K."/>
            <person name="Ye F."/>
            <person name="Su P."/>
            <person name="Kiefer A.F."/>
            <person name="Nichols A."/>
            <person name="Cepeda A.J."/>
            <person name="Yan W."/>
            <person name="Fan B."/>
            <person name="Jiang Y."/>
            <person name="Adhikari A."/>
            <person name="Zheng C.-J."/>
            <person name="Schuster L."/>
            <person name="Cowan T.M."/>
            <person name="Smanski M.J."/>
            <person name="Chevrette M.G."/>
            <person name="De Carvalho L.P.S."/>
            <person name="Shen B."/>
        </authorList>
    </citation>
    <scope>NUCLEOTIDE SEQUENCE [LARGE SCALE GENOMIC DNA]</scope>
    <source>
        <strain evidence="7 8">NPDC000837</strain>
    </source>
</reference>
<evidence type="ECO:0000256" key="5">
    <source>
        <dbReference type="ARBA" id="ARBA00023136"/>
    </source>
</evidence>
<keyword evidence="4 6" id="KW-1133">Transmembrane helix</keyword>
<feature type="transmembrane region" description="Helical" evidence="6">
    <location>
        <begin position="379"/>
        <end position="401"/>
    </location>
</feature>
<feature type="transmembrane region" description="Helical" evidence="6">
    <location>
        <begin position="50"/>
        <end position="67"/>
    </location>
</feature>
<comment type="caution">
    <text evidence="7">The sequence shown here is derived from an EMBL/GenBank/DDBJ whole genome shotgun (WGS) entry which is preliminary data.</text>
</comment>
<feature type="transmembrane region" description="Helical" evidence="6">
    <location>
        <begin position="130"/>
        <end position="155"/>
    </location>
</feature>
<keyword evidence="8" id="KW-1185">Reference proteome</keyword>
<evidence type="ECO:0000256" key="2">
    <source>
        <dbReference type="ARBA" id="ARBA00022475"/>
    </source>
</evidence>
<sequence>MNPSRPADTRRAWKRHLRTFGSLTVAGQVEAALSLATTAALVRLVGGAEAGQVLFVQSLAAVWFVLWDPRLEDAQQRFVPAEQLRGAGRGTQLYHRLVRLDFASGLLATIVGVLAAFAAAATGWLSGELLWLLVPAVLGAGVTTPAGSASAGYALTGQLFRLGTVRLTLAVLGCLATLTGLLTAGPVGYLTATVVTGLVSTVVLTTGAVRQVRKAYGPPAAEAFALPPGLMPFLVKTSATGSVAAASESGVSVLAGVFGGPTLVTYLKVATSMSRLFLTVISPVAAQLYPRLALAGAHGRRTAVMRDALRSSALTGAVGALAVTVAAPLTGLLLGLVYGTEYTALSTASVVLLAGAALRGTVIWGKVLPTALGFPGVRLAFLTAEGVCQLAMLVAVTQLWTGPERMALAYASGSLCLLALSTACWFLVLRVLVRSLPHAVPPTAPVGEPAGTTPT</sequence>
<evidence type="ECO:0000313" key="8">
    <source>
        <dbReference type="Proteomes" id="UP001445472"/>
    </source>
</evidence>
<evidence type="ECO:0000256" key="3">
    <source>
        <dbReference type="ARBA" id="ARBA00022692"/>
    </source>
</evidence>
<feature type="transmembrane region" description="Helical" evidence="6">
    <location>
        <begin position="407"/>
        <end position="428"/>
    </location>
</feature>
<evidence type="ECO:0008006" key="9">
    <source>
        <dbReference type="Google" id="ProtNLM"/>
    </source>
</evidence>
<protein>
    <recommendedName>
        <fullName evidence="9">Membrane protein involved in the export of O-antigen and teichoic acid</fullName>
    </recommendedName>
</protein>
<feature type="transmembrane region" description="Helical" evidence="6">
    <location>
        <begin position="167"/>
        <end position="184"/>
    </location>
</feature>
<dbReference type="RefSeq" id="WP_351976118.1">
    <property type="nucleotide sequence ID" value="NZ_JBEPBX010000009.1"/>
</dbReference>
<feature type="transmembrane region" description="Helical" evidence="6">
    <location>
        <begin position="20"/>
        <end position="44"/>
    </location>
</feature>
<feature type="transmembrane region" description="Helical" evidence="6">
    <location>
        <begin position="344"/>
        <end position="367"/>
    </location>
</feature>
<dbReference type="InterPro" id="IPR050833">
    <property type="entry name" value="Poly_Biosynth_Transport"/>
</dbReference>
<accession>A0ABV1UTV1</accession>
<feature type="transmembrane region" description="Helical" evidence="6">
    <location>
        <begin position="313"/>
        <end position="338"/>
    </location>
</feature>